<dbReference type="SMART" id="SM01156">
    <property type="entry name" value="DUF1716"/>
    <property type="match status" value="1"/>
</dbReference>
<dbReference type="Gene3D" id="1.25.10.10">
    <property type="entry name" value="Leucine-rich Repeat Variant"/>
    <property type="match status" value="1"/>
</dbReference>
<dbReference type="InterPro" id="IPR016024">
    <property type="entry name" value="ARM-type_fold"/>
</dbReference>
<evidence type="ECO:0000256" key="2">
    <source>
        <dbReference type="ARBA" id="ARBA00022553"/>
    </source>
</evidence>
<evidence type="ECO:0000256" key="3">
    <source>
        <dbReference type="ARBA" id="ARBA00022737"/>
    </source>
</evidence>
<feature type="domain" description="Beta-catenin-like protein 1 N-terminal" evidence="7">
    <location>
        <begin position="95"/>
        <end position="205"/>
    </location>
</feature>
<gene>
    <name evidence="8" type="ORF">FH972_025151</name>
</gene>
<feature type="compositionally biased region" description="Acidic residues" evidence="6">
    <location>
        <begin position="71"/>
        <end position="87"/>
    </location>
</feature>
<keyword evidence="3" id="KW-0677">Repeat</keyword>
<dbReference type="GO" id="GO:0005681">
    <property type="term" value="C:spliceosomal complex"/>
    <property type="evidence" value="ECO:0007669"/>
    <property type="project" value="TreeGrafter"/>
</dbReference>
<feature type="region of interest" description="Disordered" evidence="6">
    <location>
        <begin position="1"/>
        <end position="102"/>
    </location>
</feature>
<evidence type="ECO:0000313" key="8">
    <source>
        <dbReference type="EMBL" id="KAB8446169.1"/>
    </source>
</evidence>
<dbReference type="Proteomes" id="UP000327013">
    <property type="component" value="Unassembled WGS sequence"/>
</dbReference>
<keyword evidence="5" id="KW-0539">Nucleus</keyword>
<accession>A0A5N6L2R1</accession>
<dbReference type="OrthoDB" id="1898821at2759"/>
<evidence type="ECO:0000256" key="6">
    <source>
        <dbReference type="SAM" id="MobiDB-lite"/>
    </source>
</evidence>
<sequence>MTSIDDLFRGRAAPTSNPSSNKRKLDSSSKDPSEIYKATKTNGKSPRAPTATVTDEEDDDIEAGPSLPPADGEDDGQEEEENPDDEEGRFFGSGVGADTRDALDYLNDDDDQAPSAPEKLDAAWVRRTIQTFSSRIAKNAEQRAKFEDQPAQFMQSEAALDEDVKALSLISEVPELYSLFAELGGVEKLAGLLAHENTDIAIGAVQVLAELIDEDVAAEQEQWDAFVDAGLEADLTGLLVGNLQRLNEDGEDAEGDRSGVYHTLSLIENLASSTTAAEAVFKEAGFLTWLVQRVTKKESPLPVGQNKQYAAEVLAILLQASSINRTCALSADRKDDIVDIFLQLLSPYRKHDPPKDSDEEEYLENIFDALTCLVADSRGKSAFLAAEGIELALIMLREATKFSKPRALRLLDHACAAPTPAAAPPAAQLCEALVAAAGLKPLFAVLAGRDARDDSTSAADRRAAAEHVLGVLASMLRLLPGESAPRLRLLLKFVEGEGRRAYQYLGRLVRLRREGAARLKPVEEAVRAERRAFEAAGDGAAEERAGLEDEWLGRRLDAGLAGFQTVDVVLAWVVAEDAGARREVVRLLGEEGLGLGDVQATLREQLDGLEGGGDGDGDAEGSGDMLSTLIACLD</sequence>
<evidence type="ECO:0000313" key="9">
    <source>
        <dbReference type="Proteomes" id="UP000327013"/>
    </source>
</evidence>
<dbReference type="AlphaFoldDB" id="A0A5N6L2R1"/>
<feature type="compositionally biased region" description="Basic and acidic residues" evidence="6">
    <location>
        <begin position="23"/>
        <end position="34"/>
    </location>
</feature>
<organism evidence="8 9">
    <name type="scientific">Carpinus fangiana</name>
    <dbReference type="NCBI Taxonomy" id="176857"/>
    <lineage>
        <taxon>Eukaryota</taxon>
        <taxon>Viridiplantae</taxon>
        <taxon>Streptophyta</taxon>
        <taxon>Embryophyta</taxon>
        <taxon>Tracheophyta</taxon>
        <taxon>Spermatophyta</taxon>
        <taxon>Magnoliopsida</taxon>
        <taxon>eudicotyledons</taxon>
        <taxon>Gunneridae</taxon>
        <taxon>Pentapetalae</taxon>
        <taxon>rosids</taxon>
        <taxon>fabids</taxon>
        <taxon>Fagales</taxon>
        <taxon>Betulaceae</taxon>
        <taxon>Carpinus</taxon>
    </lineage>
</organism>
<keyword evidence="2" id="KW-0597">Phosphoprotein</keyword>
<evidence type="ECO:0000259" key="7">
    <source>
        <dbReference type="SMART" id="SM01156"/>
    </source>
</evidence>
<comment type="subcellular location">
    <subcellularLocation>
        <location evidence="1">Nucleus</location>
    </subcellularLocation>
</comment>
<keyword evidence="4" id="KW-0175">Coiled coil</keyword>
<reference evidence="8 9" key="1">
    <citation type="submission" date="2019-06" db="EMBL/GenBank/DDBJ databases">
        <title>A chromosomal-level reference genome of Carpinus fangiana (Coryloideae, Betulaceae).</title>
        <authorList>
            <person name="Yang X."/>
            <person name="Wang Z."/>
            <person name="Zhang L."/>
            <person name="Hao G."/>
            <person name="Liu J."/>
            <person name="Yang Y."/>
        </authorList>
    </citation>
    <scope>NUCLEOTIDE SEQUENCE [LARGE SCALE GENOMIC DNA]</scope>
    <source>
        <strain evidence="8">Cfa_2016G</strain>
        <tissue evidence="8">Leaf</tissue>
    </source>
</reference>
<name>A0A5N6L2R1_9ROSI</name>
<dbReference type="FunFam" id="1.25.10.10:FF:001136">
    <property type="entry name" value="Beta-catenin-like protein 1"/>
    <property type="match status" value="1"/>
</dbReference>
<evidence type="ECO:0000256" key="5">
    <source>
        <dbReference type="ARBA" id="ARBA00023242"/>
    </source>
</evidence>
<dbReference type="InterPro" id="IPR011989">
    <property type="entry name" value="ARM-like"/>
</dbReference>
<protein>
    <recommendedName>
        <fullName evidence="7">Beta-catenin-like protein 1 N-terminal domain-containing protein</fullName>
    </recommendedName>
</protein>
<dbReference type="InterPro" id="IPR039678">
    <property type="entry name" value="CTNNBL1"/>
</dbReference>
<proteinExistence type="predicted"/>
<dbReference type="PANTHER" id="PTHR14978">
    <property type="entry name" value="BETA-CATENIN-LIKE PROTEIN 1 NUCLEAR ASSOCIATED PROTEIN"/>
    <property type="match status" value="1"/>
</dbReference>
<dbReference type="EMBL" id="VIBQ01000038">
    <property type="protein sequence ID" value="KAB8446169.1"/>
    <property type="molecule type" value="Genomic_DNA"/>
</dbReference>
<dbReference type="SUPFAM" id="SSF48371">
    <property type="entry name" value="ARM repeat"/>
    <property type="match status" value="1"/>
</dbReference>
<evidence type="ECO:0000256" key="4">
    <source>
        <dbReference type="ARBA" id="ARBA00023054"/>
    </source>
</evidence>
<dbReference type="PANTHER" id="PTHR14978:SF0">
    <property type="entry name" value="BETA-CATENIN-LIKE PROTEIN 1"/>
    <property type="match status" value="1"/>
</dbReference>
<dbReference type="Pfam" id="PF08216">
    <property type="entry name" value="CTNNBL"/>
    <property type="match status" value="1"/>
</dbReference>
<dbReference type="GO" id="GO:0010467">
    <property type="term" value="P:gene expression"/>
    <property type="evidence" value="ECO:0007669"/>
    <property type="project" value="UniProtKB-ARBA"/>
</dbReference>
<evidence type="ECO:0000256" key="1">
    <source>
        <dbReference type="ARBA" id="ARBA00004123"/>
    </source>
</evidence>
<dbReference type="InterPro" id="IPR013180">
    <property type="entry name" value="CTNNBL1_N"/>
</dbReference>
<keyword evidence="9" id="KW-1185">Reference proteome</keyword>
<comment type="caution">
    <text evidence="8">The sequence shown here is derived from an EMBL/GenBank/DDBJ whole genome shotgun (WGS) entry which is preliminary data.</text>
</comment>